<proteinExistence type="predicted"/>
<evidence type="ECO:0000256" key="1">
    <source>
        <dbReference type="SAM" id="Phobius"/>
    </source>
</evidence>
<name>A0A3P7MFW5_CYLGO</name>
<organism evidence="2 3">
    <name type="scientific">Cylicostephanus goldi</name>
    <name type="common">Nematode worm</name>
    <dbReference type="NCBI Taxonomy" id="71465"/>
    <lineage>
        <taxon>Eukaryota</taxon>
        <taxon>Metazoa</taxon>
        <taxon>Ecdysozoa</taxon>
        <taxon>Nematoda</taxon>
        <taxon>Chromadorea</taxon>
        <taxon>Rhabditida</taxon>
        <taxon>Rhabditina</taxon>
        <taxon>Rhabditomorpha</taxon>
        <taxon>Strongyloidea</taxon>
        <taxon>Strongylidae</taxon>
        <taxon>Cylicostephanus</taxon>
    </lineage>
</organism>
<reference evidence="2 3" key="1">
    <citation type="submission" date="2018-11" db="EMBL/GenBank/DDBJ databases">
        <authorList>
            <consortium name="Pathogen Informatics"/>
        </authorList>
    </citation>
    <scope>NUCLEOTIDE SEQUENCE [LARGE SCALE GENOMIC DNA]</scope>
</reference>
<dbReference type="EMBL" id="UYRV01113677">
    <property type="protein sequence ID" value="VDN28384.1"/>
    <property type="molecule type" value="Genomic_DNA"/>
</dbReference>
<dbReference type="Proteomes" id="UP000271889">
    <property type="component" value="Unassembled WGS sequence"/>
</dbReference>
<dbReference type="AlphaFoldDB" id="A0A3P7MFW5"/>
<keyword evidence="1" id="KW-0472">Membrane</keyword>
<gene>
    <name evidence="2" type="ORF">CGOC_LOCUS10941</name>
</gene>
<dbReference type="OrthoDB" id="9880600at2759"/>
<feature type="transmembrane region" description="Helical" evidence="1">
    <location>
        <begin position="6"/>
        <end position="30"/>
    </location>
</feature>
<evidence type="ECO:0008006" key="4">
    <source>
        <dbReference type="Google" id="ProtNLM"/>
    </source>
</evidence>
<protein>
    <recommendedName>
        <fullName evidence="4">G-protein coupled receptors family 3 profile domain-containing protein</fullName>
    </recommendedName>
</protein>
<keyword evidence="3" id="KW-1185">Reference proteome</keyword>
<evidence type="ECO:0000313" key="2">
    <source>
        <dbReference type="EMBL" id="VDN28384.1"/>
    </source>
</evidence>
<keyword evidence="1" id="KW-1133">Transmembrane helix</keyword>
<accession>A0A3P7MFW5</accession>
<keyword evidence="1" id="KW-0812">Transmembrane</keyword>
<sequence>MQETVIVLELISCSSILLGLLFGPKIYILLSYEPVVVEFKQDGIQPGNGMTLFERDDDLPSMRAVSPASSGGSTRTASSIRAAKLQAPIGPYQDEPSPIFHTVMRKKNKVRRSHSEHELTEQVSLVSF</sequence>
<evidence type="ECO:0000313" key="3">
    <source>
        <dbReference type="Proteomes" id="UP000271889"/>
    </source>
</evidence>